<protein>
    <recommendedName>
        <fullName evidence="2">Chromo domain-containing protein</fullName>
    </recommendedName>
</protein>
<gene>
    <name evidence="3" type="ORF">F442_10718</name>
</gene>
<dbReference type="InterPro" id="IPR000953">
    <property type="entry name" value="Chromo/chromo_shadow_dom"/>
</dbReference>
<evidence type="ECO:0000259" key="2">
    <source>
        <dbReference type="PROSITE" id="PS50013"/>
    </source>
</evidence>
<evidence type="ECO:0000313" key="3">
    <source>
        <dbReference type="EMBL" id="ETP42351.1"/>
    </source>
</evidence>
<organism evidence="3 4">
    <name type="scientific">Phytophthora nicotianae P10297</name>
    <dbReference type="NCBI Taxonomy" id="1317064"/>
    <lineage>
        <taxon>Eukaryota</taxon>
        <taxon>Sar</taxon>
        <taxon>Stramenopiles</taxon>
        <taxon>Oomycota</taxon>
        <taxon>Peronosporomycetes</taxon>
        <taxon>Peronosporales</taxon>
        <taxon>Peronosporaceae</taxon>
        <taxon>Phytophthora</taxon>
    </lineage>
</organism>
<accession>W2Z5W6</accession>
<feature type="region of interest" description="Disordered" evidence="1">
    <location>
        <begin position="1"/>
        <end position="25"/>
    </location>
</feature>
<dbReference type="InterPro" id="IPR016197">
    <property type="entry name" value="Chromo-like_dom_sf"/>
</dbReference>
<dbReference type="OrthoDB" id="164351at2759"/>
<feature type="domain" description="Chromo" evidence="2">
    <location>
        <begin position="133"/>
        <end position="187"/>
    </location>
</feature>
<dbReference type="EMBL" id="ANIY01002218">
    <property type="protein sequence ID" value="ETP42351.1"/>
    <property type="molecule type" value="Genomic_DNA"/>
</dbReference>
<dbReference type="SMART" id="SM00298">
    <property type="entry name" value="CHROMO"/>
    <property type="match status" value="1"/>
</dbReference>
<dbReference type="CDD" id="cd00024">
    <property type="entry name" value="CD_CSD"/>
    <property type="match status" value="1"/>
</dbReference>
<dbReference type="Proteomes" id="UP000018948">
    <property type="component" value="Unassembled WGS sequence"/>
</dbReference>
<proteinExistence type="predicted"/>
<dbReference type="Gene3D" id="2.40.50.40">
    <property type="match status" value="1"/>
</dbReference>
<reference evidence="3 4" key="1">
    <citation type="submission" date="2013-11" db="EMBL/GenBank/DDBJ databases">
        <title>The Genome Sequence of Phytophthora parasitica P10297.</title>
        <authorList>
            <consortium name="The Broad Institute Genomics Platform"/>
            <person name="Russ C."/>
            <person name="Tyler B."/>
            <person name="Panabieres F."/>
            <person name="Shan W."/>
            <person name="Tripathy S."/>
            <person name="Grunwald N."/>
            <person name="Machado M."/>
            <person name="Johnson C.S."/>
            <person name="Walker B."/>
            <person name="Young S.K."/>
            <person name="Zeng Q."/>
            <person name="Gargeya S."/>
            <person name="Fitzgerald M."/>
            <person name="Haas B."/>
            <person name="Abouelleil A."/>
            <person name="Allen A.W."/>
            <person name="Alvarado L."/>
            <person name="Arachchi H.M."/>
            <person name="Berlin A.M."/>
            <person name="Chapman S.B."/>
            <person name="Gainer-Dewar J."/>
            <person name="Goldberg J."/>
            <person name="Griggs A."/>
            <person name="Gujja S."/>
            <person name="Hansen M."/>
            <person name="Howarth C."/>
            <person name="Imamovic A."/>
            <person name="Ireland A."/>
            <person name="Larimer J."/>
            <person name="McCowan C."/>
            <person name="Murphy C."/>
            <person name="Pearson M."/>
            <person name="Poon T.W."/>
            <person name="Priest M."/>
            <person name="Roberts A."/>
            <person name="Saif S."/>
            <person name="Shea T."/>
            <person name="Sisk P."/>
            <person name="Sykes S."/>
            <person name="Wortman J."/>
            <person name="Nusbaum C."/>
            <person name="Birren B."/>
        </authorList>
    </citation>
    <scope>NUCLEOTIDE SEQUENCE [LARGE SCALE GENOMIC DNA]</scope>
    <source>
        <strain evidence="3 4">P10297</strain>
    </source>
</reference>
<name>W2Z5W6_PHYNI</name>
<dbReference type="PROSITE" id="PS50013">
    <property type="entry name" value="CHROMO_2"/>
    <property type="match status" value="1"/>
</dbReference>
<comment type="caution">
    <text evidence="3">The sequence shown here is derived from an EMBL/GenBank/DDBJ whole genome shotgun (WGS) entry which is preliminary data.</text>
</comment>
<feature type="compositionally biased region" description="Basic and acidic residues" evidence="1">
    <location>
        <begin position="9"/>
        <end position="25"/>
    </location>
</feature>
<evidence type="ECO:0000256" key="1">
    <source>
        <dbReference type="SAM" id="MobiDB-lite"/>
    </source>
</evidence>
<dbReference type="SUPFAM" id="SSF54160">
    <property type="entry name" value="Chromo domain-like"/>
    <property type="match status" value="1"/>
</dbReference>
<dbReference type="AlphaFoldDB" id="W2Z5W6"/>
<feature type="non-terminal residue" evidence="3">
    <location>
        <position position="1"/>
    </location>
</feature>
<evidence type="ECO:0000313" key="4">
    <source>
        <dbReference type="Proteomes" id="UP000018948"/>
    </source>
</evidence>
<sequence>QAREQVNGRLHEAIQGRADRHNEATRSHKLEVGSQVWLYLDRVKEGYARKLAHMWHEPFRVAEVVDLHAVRLEIAGSDYHVFSVVHVSKLKLVRRFPDRPNVRLMTQDRDRLDFDEGLLPEDSWDTELDEGEYEVERTSDERTGRRTRYGRKLREFLVLWKGYDDPTWVDEADLNCGALQYDYLRDHINRSRFGVMQSHEEHVVFTSSLASVLRLRYSGHGIDFGPPDDALQTYLRKIEVRAPGLLDQDARQLSLKTNR</sequence>